<reference evidence="1 2" key="1">
    <citation type="submission" date="2011-09" db="EMBL/GenBank/DDBJ databases">
        <authorList>
            <person name="Carlier A."/>
        </authorList>
    </citation>
    <scope>NUCLEOTIDE SEQUENCE [LARGE SCALE GENOMIC DNA]</scope>
    <source>
        <strain evidence="1 2">UZHbot1</strain>
    </source>
</reference>
<proteinExistence type="predicted"/>
<dbReference type="BioCyc" id="CBUR1055526:G10QW-2117-MONOMER"/>
<comment type="caution">
    <text evidence="1">The sequence shown here is derived from an EMBL/GenBank/DDBJ whole genome shotgun (WGS) entry which is preliminary data.</text>
</comment>
<gene>
    <name evidence="1" type="ORF">BKIR_c150_5167</name>
</gene>
<dbReference type="EMBL" id="CAFE01000063">
    <property type="protein sequence ID" value="CCD36859.1"/>
    <property type="molecule type" value="Genomic_DNA"/>
</dbReference>
<protein>
    <submittedName>
        <fullName evidence="1">WGS project CAFE00000000 data, contig bkir_c150</fullName>
    </submittedName>
</protein>
<keyword evidence="2" id="KW-1185">Reference proteome</keyword>
<evidence type="ECO:0000313" key="2">
    <source>
        <dbReference type="Proteomes" id="UP000003511"/>
    </source>
</evidence>
<sequence length="277" mass="28697">MSKLPDVNQILADQSDTMNAAAAGEAVSRRIGDYADAKFMETGDPRWTEGGEYRIAMHTAGAATVAGLGGGSAIGGAADAAIASIAADKLNSLSDGIAGATGGSDASKALGNIVADVLATAAGDAIAGISGAASAYDVDRYNRQLHPEEKQAIKDKTGNDKAEEDRLTKTACYAVKCWGEFTPGSDQYNANYVSQLEASQLGPELAWVNNQKEAGLFDYTPGQKVTDMVKSDSLGVGKDAAKIAAGGLTVKTGGEYLCGDRSGMCVGRWRNDRLWTE</sequence>
<evidence type="ECO:0000313" key="1">
    <source>
        <dbReference type="EMBL" id="CCD36859.1"/>
    </source>
</evidence>
<accession>U3UAI9</accession>
<dbReference type="Proteomes" id="UP000003511">
    <property type="component" value="Unassembled WGS sequence"/>
</dbReference>
<reference evidence="1 2" key="2">
    <citation type="submission" date="2011-10" db="EMBL/GenBank/DDBJ databases">
        <title>Draft genome sequence of Candidatus Burkholderia kirkii.</title>
        <authorList>
            <person name="Carlier A.L."/>
            <person name="Eberl L."/>
        </authorList>
    </citation>
    <scope>NUCLEOTIDE SEQUENCE [LARGE SCALE GENOMIC DNA]</scope>
    <source>
        <strain evidence="1 2">UZHbot1</strain>
    </source>
</reference>
<name>U3UAI9_9BURK</name>
<organism evidence="1 2">
    <name type="scientific">Candidatus Paraburkholderia kirkii UZHbot1</name>
    <dbReference type="NCBI Taxonomy" id="1055526"/>
    <lineage>
        <taxon>Bacteria</taxon>
        <taxon>Pseudomonadati</taxon>
        <taxon>Pseudomonadota</taxon>
        <taxon>Betaproteobacteria</taxon>
        <taxon>Burkholderiales</taxon>
        <taxon>Burkholderiaceae</taxon>
        <taxon>Paraburkholderia</taxon>
    </lineage>
</organism>
<dbReference type="STRING" id="1055526.BKIR_c150_5167"/>
<dbReference type="HOGENOM" id="CLU_1003568_0_0_4"/>
<dbReference type="AlphaFoldDB" id="U3UAI9"/>